<dbReference type="RefSeq" id="WP_377737790.1">
    <property type="nucleotide sequence ID" value="NZ_BAAAJY010000002.1"/>
</dbReference>
<name>A0ABS4XDL0_9MICC</name>
<gene>
    <name evidence="2" type="ORF">JOF47_002073</name>
</gene>
<evidence type="ECO:0000313" key="2">
    <source>
        <dbReference type="EMBL" id="MBP2386562.1"/>
    </source>
</evidence>
<dbReference type="Proteomes" id="UP001296993">
    <property type="component" value="Unassembled WGS sequence"/>
</dbReference>
<evidence type="ECO:0000256" key="1">
    <source>
        <dbReference type="SAM" id="MobiDB-lite"/>
    </source>
</evidence>
<evidence type="ECO:0008006" key="4">
    <source>
        <dbReference type="Google" id="ProtNLM"/>
    </source>
</evidence>
<accession>A0ABS4XDL0</accession>
<comment type="caution">
    <text evidence="2">The sequence shown here is derived from an EMBL/GenBank/DDBJ whole genome shotgun (WGS) entry which is preliminary data.</text>
</comment>
<organism evidence="2 3">
    <name type="scientific">Paeniglutamicibacter kerguelensis</name>
    <dbReference type="NCBI Taxonomy" id="254788"/>
    <lineage>
        <taxon>Bacteria</taxon>
        <taxon>Bacillati</taxon>
        <taxon>Actinomycetota</taxon>
        <taxon>Actinomycetes</taxon>
        <taxon>Micrococcales</taxon>
        <taxon>Micrococcaceae</taxon>
        <taxon>Paeniglutamicibacter</taxon>
    </lineage>
</organism>
<sequence>MWSDVPVHEPEPGWELLPENGWFAMIGWVAGLANLRRFPGSDVGRTVRVTCIEHGSERTYLEPFGAEDRADVDESVNGYLADAGIPPRPSGFDWYLRVPEGWPGESAVPDALSSRILQRQRASETRPDQVLEIMESIVGGFYVRGRTRRGSQCPHVAGYGTTRKSARPGP</sequence>
<dbReference type="Pfam" id="PF19381">
    <property type="entry name" value="DUF5956"/>
    <property type="match status" value="1"/>
</dbReference>
<feature type="region of interest" description="Disordered" evidence="1">
    <location>
        <begin position="148"/>
        <end position="170"/>
    </location>
</feature>
<protein>
    <recommendedName>
        <fullName evidence="4">DUF317 domain-containing protein</fullName>
    </recommendedName>
</protein>
<dbReference type="EMBL" id="JAGIOF010000001">
    <property type="protein sequence ID" value="MBP2386562.1"/>
    <property type="molecule type" value="Genomic_DNA"/>
</dbReference>
<reference evidence="2 3" key="1">
    <citation type="submission" date="2021-03" db="EMBL/GenBank/DDBJ databases">
        <title>Sequencing the genomes of 1000 actinobacteria strains.</title>
        <authorList>
            <person name="Klenk H.-P."/>
        </authorList>
    </citation>
    <scope>NUCLEOTIDE SEQUENCE [LARGE SCALE GENOMIC DNA]</scope>
    <source>
        <strain evidence="2 3">DSM 15797</strain>
    </source>
</reference>
<proteinExistence type="predicted"/>
<keyword evidence="3" id="KW-1185">Reference proteome</keyword>
<evidence type="ECO:0000313" key="3">
    <source>
        <dbReference type="Proteomes" id="UP001296993"/>
    </source>
</evidence>
<dbReference type="InterPro" id="IPR046000">
    <property type="entry name" value="DUF5956"/>
</dbReference>